<dbReference type="HOGENOM" id="CLU_796276_0_0_7"/>
<gene>
    <name evidence="1" type="ordered locus">Desti_3817</name>
</gene>
<dbReference type="InterPro" id="IPR023346">
    <property type="entry name" value="Lysozyme-like_dom_sf"/>
</dbReference>
<reference evidence="2" key="1">
    <citation type="submission" date="2012-06" db="EMBL/GenBank/DDBJ databases">
        <title>Complete sequence of chromosome of Desulfomonile tiedjei DSM 6799.</title>
        <authorList>
            <person name="Lucas S."/>
            <person name="Copeland A."/>
            <person name="Lapidus A."/>
            <person name="Glavina del Rio T."/>
            <person name="Dalin E."/>
            <person name="Tice H."/>
            <person name="Bruce D."/>
            <person name="Goodwin L."/>
            <person name="Pitluck S."/>
            <person name="Peters L."/>
            <person name="Ovchinnikova G."/>
            <person name="Zeytun A."/>
            <person name="Lu M."/>
            <person name="Kyrpides N."/>
            <person name="Mavromatis K."/>
            <person name="Ivanova N."/>
            <person name="Brettin T."/>
            <person name="Detter J.C."/>
            <person name="Han C."/>
            <person name="Larimer F."/>
            <person name="Land M."/>
            <person name="Hauser L."/>
            <person name="Markowitz V."/>
            <person name="Cheng J.-F."/>
            <person name="Hugenholtz P."/>
            <person name="Woyke T."/>
            <person name="Wu D."/>
            <person name="Spring S."/>
            <person name="Schroeder M."/>
            <person name="Brambilla E."/>
            <person name="Klenk H.-P."/>
            <person name="Eisen J.A."/>
        </authorList>
    </citation>
    <scope>NUCLEOTIDE SEQUENCE [LARGE SCALE GENOMIC DNA]</scope>
    <source>
        <strain evidence="2">ATCC 49306 / DSM 6799 / DCB-1</strain>
    </source>
</reference>
<evidence type="ECO:0000313" key="1">
    <source>
        <dbReference type="EMBL" id="AFM26459.1"/>
    </source>
</evidence>
<dbReference type="SUPFAM" id="SSF53955">
    <property type="entry name" value="Lysozyme-like"/>
    <property type="match status" value="1"/>
</dbReference>
<dbReference type="eggNOG" id="COG0741">
    <property type="taxonomic scope" value="Bacteria"/>
</dbReference>
<dbReference type="EMBL" id="CP003360">
    <property type="protein sequence ID" value="AFM26459.1"/>
    <property type="molecule type" value="Genomic_DNA"/>
</dbReference>
<dbReference type="RefSeq" id="WP_014811585.1">
    <property type="nucleotide sequence ID" value="NC_018025.1"/>
</dbReference>
<evidence type="ECO:0008006" key="3">
    <source>
        <dbReference type="Google" id="ProtNLM"/>
    </source>
</evidence>
<sequence>MKYRTILESKWSRNLIKCKRTGIVVVGLVLFMAQALAVSVEARGPQKEPSPSCVRYSIPPSLLEKPFSFAGRIVPLQRPDVQSRVLFQINFLLLDARSVLTDWLSDKNRYSWLFEEILAKEGIPKDFVWLSPILSGANLKSQSRQAGVGWWSLEKVCSASEGVAMSEDTWHDDRMDLELSTRCFSHTIKDIRKELGNGDWLITVAAYMLGRNTVKEAMQKWNTRDFWDLPLPEPAEELVARWIALKIIASERSYFGLDFKESHPFVFDQVAGIRLAKDLPVAKVAKILNMPAREIMELNPKLRPSSGIFPAEVKGTPLVHSISVPRGKGSLLLRELGKEGYIAAPPKS</sequence>
<name>I4CA68_DESTA</name>
<accession>I4CA68</accession>
<proteinExistence type="predicted"/>
<organism evidence="1 2">
    <name type="scientific">Desulfomonile tiedjei (strain ATCC 49306 / DSM 6799 / DCB-1)</name>
    <dbReference type="NCBI Taxonomy" id="706587"/>
    <lineage>
        <taxon>Bacteria</taxon>
        <taxon>Pseudomonadati</taxon>
        <taxon>Thermodesulfobacteriota</taxon>
        <taxon>Desulfomonilia</taxon>
        <taxon>Desulfomonilales</taxon>
        <taxon>Desulfomonilaceae</taxon>
        <taxon>Desulfomonile</taxon>
    </lineage>
</organism>
<dbReference type="Proteomes" id="UP000006055">
    <property type="component" value="Chromosome"/>
</dbReference>
<dbReference type="STRING" id="706587.Desti_3817"/>
<protein>
    <recommendedName>
        <fullName evidence="3">Transglycosylase SLT domain-containing protein</fullName>
    </recommendedName>
</protein>
<keyword evidence="2" id="KW-1185">Reference proteome</keyword>
<dbReference type="Gene3D" id="1.10.530.10">
    <property type="match status" value="1"/>
</dbReference>
<dbReference type="OrthoDB" id="9815002at2"/>
<dbReference type="KEGG" id="dti:Desti_3817"/>
<dbReference type="AlphaFoldDB" id="I4CA68"/>
<evidence type="ECO:0000313" key="2">
    <source>
        <dbReference type="Proteomes" id="UP000006055"/>
    </source>
</evidence>